<organism evidence="2 3">
    <name type="scientific">Streptomyces canus</name>
    <dbReference type="NCBI Taxonomy" id="58343"/>
    <lineage>
        <taxon>Bacteria</taxon>
        <taxon>Bacillati</taxon>
        <taxon>Actinomycetota</taxon>
        <taxon>Actinomycetes</taxon>
        <taxon>Kitasatosporales</taxon>
        <taxon>Streptomycetaceae</taxon>
        <taxon>Streptomyces</taxon>
        <taxon>Streptomyces aurantiacus group</taxon>
    </lineage>
</organism>
<accession>A0AAW8F8P8</accession>
<dbReference type="AlphaFoldDB" id="A0AAW8F8P8"/>
<protein>
    <submittedName>
        <fullName evidence="2">Uncharacterized protein</fullName>
    </submittedName>
</protein>
<feature type="compositionally biased region" description="Low complexity" evidence="1">
    <location>
        <begin position="113"/>
        <end position="126"/>
    </location>
</feature>
<feature type="region of interest" description="Disordered" evidence="1">
    <location>
        <begin position="84"/>
        <end position="126"/>
    </location>
</feature>
<dbReference type="InterPro" id="IPR036388">
    <property type="entry name" value="WH-like_DNA-bd_sf"/>
</dbReference>
<gene>
    <name evidence="2" type="ORF">QFZ22_002074</name>
</gene>
<name>A0AAW8F8P8_9ACTN</name>
<dbReference type="Gene3D" id="1.10.10.10">
    <property type="entry name" value="Winged helix-like DNA-binding domain superfamily/Winged helix DNA-binding domain"/>
    <property type="match status" value="1"/>
</dbReference>
<evidence type="ECO:0000313" key="3">
    <source>
        <dbReference type="Proteomes" id="UP001234216"/>
    </source>
</evidence>
<evidence type="ECO:0000313" key="2">
    <source>
        <dbReference type="EMBL" id="MDQ0906089.1"/>
    </source>
</evidence>
<feature type="compositionally biased region" description="Gly residues" evidence="1">
    <location>
        <begin position="101"/>
        <end position="112"/>
    </location>
</feature>
<dbReference type="Proteomes" id="UP001234216">
    <property type="component" value="Unassembled WGS sequence"/>
</dbReference>
<proteinExistence type="predicted"/>
<comment type="caution">
    <text evidence="2">The sequence shown here is derived from an EMBL/GenBank/DDBJ whole genome shotgun (WGS) entry which is preliminary data.</text>
</comment>
<dbReference type="EMBL" id="JAUSZV010000005">
    <property type="protein sequence ID" value="MDQ0906089.1"/>
    <property type="molecule type" value="Genomic_DNA"/>
</dbReference>
<evidence type="ECO:0000256" key="1">
    <source>
        <dbReference type="SAM" id="MobiDB-lite"/>
    </source>
</evidence>
<reference evidence="2" key="1">
    <citation type="submission" date="2023-07" db="EMBL/GenBank/DDBJ databases">
        <title>Comparative genomics of wheat-associated soil bacteria to identify genetic determinants of phenazine resistance.</title>
        <authorList>
            <person name="Mouncey N."/>
        </authorList>
    </citation>
    <scope>NUCLEOTIDE SEQUENCE</scope>
    <source>
        <strain evidence="2">V4I22</strain>
    </source>
</reference>
<sequence>MDTTPRWLDADEQRASMAYVAFSTLLGDYLNRRLRRDAETTHADYTLPAQLSSALDHALGMSEPARRLKITGSAGILMFRRSAGAPTSRRLSSGPRFPGGPVLGGGCRGGGSPVRRSGPAGRRGTR</sequence>